<sequence length="486" mass="56678">TEYTKYTPYQREAYIHYAFEKGLTHDESCRLANVNKYTARKWRAEYKSNPDAGVPEKKTNKTGKQRISQLNEQHKDILIRFYDEKPTATIQDGVEALTNSFEGLTIKKTRVAEFMKNECNFSLKSITRHPVQRNSTKTSNQKAVNHIVAIHQKKVERLPSGNRNFGVYSQANAQKYERLGYSIVIHYGCVSCKETFTEKEELRKHCDLNHVIASQPENGSFGQRSRATVTFPKMGGEEELVDPTNRQVMTQCLYLGTHFSKIITAPEDIIKLGWTFLLPDNDHLVFQNIDITKGFHEFRHYVKTIIDKPRLLTYESHVQHVLALSSILLLKPCRTNSDLHQFIGREICEGLIEYLLEEYGIRSYEFDQYTRLDAEKIVKNCIRKKITEFQDSQKLMALMVASNDVHNRILFCFRNLQKVDELELITRYTTAAINPLLENLMKHVVFRWYEKKYFSQTCAQFFLSFSRTLGLLLPMMSANPVRCHYY</sequence>
<feature type="region of interest" description="Disordered" evidence="2">
    <location>
        <begin position="48"/>
        <end position="68"/>
    </location>
</feature>
<comment type="caution">
    <text evidence="4">The sequence shown here is derived from an EMBL/GenBank/DDBJ whole genome shotgun (WGS) entry which is preliminary data.</text>
</comment>
<dbReference type="GO" id="GO:0003677">
    <property type="term" value="F:DNA binding"/>
    <property type="evidence" value="ECO:0007669"/>
    <property type="project" value="InterPro"/>
</dbReference>
<dbReference type="GO" id="GO:0006313">
    <property type="term" value="P:DNA transposition"/>
    <property type="evidence" value="ECO:0007669"/>
    <property type="project" value="InterPro"/>
</dbReference>
<dbReference type="PROSITE" id="PS00028">
    <property type="entry name" value="ZINC_FINGER_C2H2_1"/>
    <property type="match status" value="1"/>
</dbReference>
<evidence type="ECO:0000256" key="2">
    <source>
        <dbReference type="SAM" id="MobiDB-lite"/>
    </source>
</evidence>
<keyword evidence="1" id="KW-0863">Zinc-finger</keyword>
<keyword evidence="1" id="KW-0862">Zinc</keyword>
<dbReference type="InterPro" id="IPR009057">
    <property type="entry name" value="Homeodomain-like_sf"/>
</dbReference>
<keyword evidence="1" id="KW-0479">Metal-binding</keyword>
<proteinExistence type="predicted"/>
<keyword evidence="5" id="KW-1185">Reference proteome</keyword>
<evidence type="ECO:0000313" key="5">
    <source>
        <dbReference type="Proteomes" id="UP000252139"/>
    </source>
</evidence>
<name>A0A367IXC1_RHIAZ</name>
<dbReference type="AlphaFoldDB" id="A0A367IXC1"/>
<dbReference type="PROSITE" id="PS50157">
    <property type="entry name" value="ZINC_FINGER_C2H2_2"/>
    <property type="match status" value="1"/>
</dbReference>
<accession>A0A367IXC1</accession>
<dbReference type="InterPro" id="IPR002514">
    <property type="entry name" value="Transposase_8"/>
</dbReference>
<organism evidence="4 5">
    <name type="scientific">Rhizopus azygosporus</name>
    <name type="common">Rhizopus microsporus var. azygosporus</name>
    <dbReference type="NCBI Taxonomy" id="86630"/>
    <lineage>
        <taxon>Eukaryota</taxon>
        <taxon>Fungi</taxon>
        <taxon>Fungi incertae sedis</taxon>
        <taxon>Mucoromycota</taxon>
        <taxon>Mucoromycotina</taxon>
        <taxon>Mucoromycetes</taxon>
        <taxon>Mucorales</taxon>
        <taxon>Mucorineae</taxon>
        <taxon>Rhizopodaceae</taxon>
        <taxon>Rhizopus</taxon>
    </lineage>
</organism>
<dbReference type="EMBL" id="PJQL01003083">
    <property type="protein sequence ID" value="RCH82266.1"/>
    <property type="molecule type" value="Genomic_DNA"/>
</dbReference>
<dbReference type="OrthoDB" id="2263769at2759"/>
<reference evidence="4 5" key="1">
    <citation type="journal article" date="2018" name="G3 (Bethesda)">
        <title>Phylogenetic and Phylogenomic Definition of Rhizopus Species.</title>
        <authorList>
            <person name="Gryganskyi A.P."/>
            <person name="Golan J."/>
            <person name="Dolatabadi S."/>
            <person name="Mondo S."/>
            <person name="Robb S."/>
            <person name="Idnurm A."/>
            <person name="Muszewska A."/>
            <person name="Steczkiewicz K."/>
            <person name="Masonjones S."/>
            <person name="Liao H.L."/>
            <person name="Gajdeczka M.T."/>
            <person name="Anike F."/>
            <person name="Vuek A."/>
            <person name="Anishchenko I.M."/>
            <person name="Voigt K."/>
            <person name="de Hoog G.S."/>
            <person name="Smith M.E."/>
            <person name="Heitman J."/>
            <person name="Vilgalys R."/>
            <person name="Stajich J.E."/>
        </authorList>
    </citation>
    <scope>NUCLEOTIDE SEQUENCE [LARGE SCALE GENOMIC DNA]</scope>
    <source>
        <strain evidence="4 5">CBS 357.93</strain>
    </source>
</reference>
<dbReference type="Pfam" id="PF01527">
    <property type="entry name" value="HTH_Tnp_1"/>
    <property type="match status" value="1"/>
</dbReference>
<protein>
    <recommendedName>
        <fullName evidence="3">C2H2-type domain-containing protein</fullName>
    </recommendedName>
</protein>
<dbReference type="InterPro" id="IPR013087">
    <property type="entry name" value="Znf_C2H2_type"/>
</dbReference>
<evidence type="ECO:0000259" key="3">
    <source>
        <dbReference type="PROSITE" id="PS50157"/>
    </source>
</evidence>
<dbReference type="SUPFAM" id="SSF46689">
    <property type="entry name" value="Homeodomain-like"/>
    <property type="match status" value="1"/>
</dbReference>
<feature type="domain" description="C2H2-type" evidence="3">
    <location>
        <begin position="187"/>
        <end position="210"/>
    </location>
</feature>
<dbReference type="GO" id="GO:0004803">
    <property type="term" value="F:transposase activity"/>
    <property type="evidence" value="ECO:0007669"/>
    <property type="project" value="InterPro"/>
</dbReference>
<dbReference type="Proteomes" id="UP000252139">
    <property type="component" value="Unassembled WGS sequence"/>
</dbReference>
<evidence type="ECO:0000313" key="4">
    <source>
        <dbReference type="EMBL" id="RCH82266.1"/>
    </source>
</evidence>
<gene>
    <name evidence="4" type="ORF">CU097_000816</name>
</gene>
<feature type="non-terminal residue" evidence="4">
    <location>
        <position position="1"/>
    </location>
</feature>
<evidence type="ECO:0000256" key="1">
    <source>
        <dbReference type="PROSITE-ProRule" id="PRU00042"/>
    </source>
</evidence>
<feature type="compositionally biased region" description="Basic and acidic residues" evidence="2">
    <location>
        <begin position="48"/>
        <end position="59"/>
    </location>
</feature>
<dbReference type="GO" id="GO:0008270">
    <property type="term" value="F:zinc ion binding"/>
    <property type="evidence" value="ECO:0007669"/>
    <property type="project" value="UniProtKB-KW"/>
</dbReference>